<dbReference type="Gene3D" id="3.40.190.10">
    <property type="entry name" value="Periplasmic binding protein-like II"/>
    <property type="match status" value="2"/>
</dbReference>
<dbReference type="SUPFAM" id="SSF53850">
    <property type="entry name" value="Periplasmic binding protein-like II"/>
    <property type="match status" value="1"/>
</dbReference>
<dbReference type="Proteomes" id="UP000290365">
    <property type="component" value="Chromosome"/>
</dbReference>
<dbReference type="RefSeq" id="WP_129894494.1">
    <property type="nucleotide sequence ID" value="NZ_CP035758.1"/>
</dbReference>
<dbReference type="OrthoDB" id="9795467at2"/>
<dbReference type="InterPro" id="IPR050490">
    <property type="entry name" value="Bact_solute-bd_prot1"/>
</dbReference>
<dbReference type="EMBL" id="CP035758">
    <property type="protein sequence ID" value="QBD83431.1"/>
    <property type="molecule type" value="Genomic_DNA"/>
</dbReference>
<name>A0A4V0Z0J4_KTERU</name>
<dbReference type="KEGG" id="kbs:EPA93_10810"/>
<dbReference type="InterPro" id="IPR006059">
    <property type="entry name" value="SBP"/>
</dbReference>
<dbReference type="PANTHER" id="PTHR43649:SF12">
    <property type="entry name" value="DIACETYLCHITOBIOSE BINDING PROTEIN DASA"/>
    <property type="match status" value="1"/>
</dbReference>
<organism evidence="1 2">
    <name type="scientific">Ktedonosporobacter rubrisoli</name>
    <dbReference type="NCBI Taxonomy" id="2509675"/>
    <lineage>
        <taxon>Bacteria</taxon>
        <taxon>Bacillati</taxon>
        <taxon>Chloroflexota</taxon>
        <taxon>Ktedonobacteria</taxon>
        <taxon>Ktedonobacterales</taxon>
        <taxon>Ktedonosporobacteraceae</taxon>
        <taxon>Ktedonosporobacter</taxon>
    </lineage>
</organism>
<dbReference type="Pfam" id="PF01547">
    <property type="entry name" value="SBP_bac_1"/>
    <property type="match status" value="1"/>
</dbReference>
<accession>A0A4V0Z0J4</accession>
<dbReference type="PANTHER" id="PTHR43649">
    <property type="entry name" value="ARABINOSE-BINDING PROTEIN-RELATED"/>
    <property type="match status" value="1"/>
</dbReference>
<dbReference type="NCBIfam" id="TIGR01409">
    <property type="entry name" value="TAT_signal_seq"/>
    <property type="match status" value="1"/>
</dbReference>
<dbReference type="PROSITE" id="PS51257">
    <property type="entry name" value="PROKAR_LIPOPROTEIN"/>
    <property type="match status" value="1"/>
</dbReference>
<proteinExistence type="predicted"/>
<sequence>MLSKNLSRREFLQTSGAVVGGAAMLAACGGSGSTNPGSAGPVTIKFWNATYATSSSSDKSKKKDQYYIYQAIKRFNAQNPGITVQIQDVPTTAEMFTRYRVASIARNGPDVMGMWSGNYMLQFKHYLEPLDTYFTPQEMSRIRGWNAVTDGFKEGAGKIYGVPNASDGISMVYYNKKALAKAGINTDADWPKDFAAFLTMLAKIKATGITPLALFDDGYIMFSLDYWIAQIVGGSPGINDLVSGKRNFSDPQVVEAIQQWTQLAQYSMQGAPTTTGDQAYQFLFQGKAAMTISGPWPFYDMRKALGDDLGLHKLPDYSEKVSLRNTGIGGAGTALIVSNYSKHKAEAVKFIKFLLSQPEQTQQAVANTGTLLNVTDVDFATVYKDPLRVQQQQWGLEPSTMFWPDNVYPAELTNELRAQAQLAWTGKITPQQFMSRLDAKRDEILKSPQQ</sequence>
<protein>
    <submittedName>
        <fullName evidence="1">Extracellular solute-binding protein</fullName>
    </submittedName>
</protein>
<dbReference type="PROSITE" id="PS51318">
    <property type="entry name" value="TAT"/>
    <property type="match status" value="1"/>
</dbReference>
<evidence type="ECO:0000313" key="2">
    <source>
        <dbReference type="Proteomes" id="UP000290365"/>
    </source>
</evidence>
<reference evidence="1 2" key="1">
    <citation type="submission" date="2019-01" db="EMBL/GenBank/DDBJ databases">
        <title>Ktedonosporobacter rubrisoli SCAWS-G2.</title>
        <authorList>
            <person name="Huang Y."/>
            <person name="Yan B."/>
        </authorList>
    </citation>
    <scope>NUCLEOTIDE SEQUENCE [LARGE SCALE GENOMIC DNA]</scope>
    <source>
        <strain evidence="1 2">SCAWS-G2</strain>
    </source>
</reference>
<dbReference type="AlphaFoldDB" id="A0A4V0Z0J4"/>
<evidence type="ECO:0000313" key="1">
    <source>
        <dbReference type="EMBL" id="QBD83431.1"/>
    </source>
</evidence>
<gene>
    <name evidence="1" type="ORF">EPA93_10810</name>
</gene>
<dbReference type="InterPro" id="IPR006311">
    <property type="entry name" value="TAT_signal"/>
</dbReference>
<keyword evidence="2" id="KW-1185">Reference proteome</keyword>
<dbReference type="InterPro" id="IPR019546">
    <property type="entry name" value="TAT_signal_bac_arc"/>
</dbReference>